<evidence type="ECO:0000313" key="3">
    <source>
        <dbReference type="WBParaSite" id="ACRNAN_scaffold1168.g15295.t1"/>
    </source>
</evidence>
<evidence type="ECO:0000313" key="2">
    <source>
        <dbReference type="Proteomes" id="UP000887540"/>
    </source>
</evidence>
<protein>
    <submittedName>
        <fullName evidence="3">Uncharacterized protein</fullName>
    </submittedName>
</protein>
<organism evidence="2 3">
    <name type="scientific">Acrobeloides nanus</name>
    <dbReference type="NCBI Taxonomy" id="290746"/>
    <lineage>
        <taxon>Eukaryota</taxon>
        <taxon>Metazoa</taxon>
        <taxon>Ecdysozoa</taxon>
        <taxon>Nematoda</taxon>
        <taxon>Chromadorea</taxon>
        <taxon>Rhabditida</taxon>
        <taxon>Tylenchina</taxon>
        <taxon>Cephalobomorpha</taxon>
        <taxon>Cephaloboidea</taxon>
        <taxon>Cephalobidae</taxon>
        <taxon>Acrobeloides</taxon>
    </lineage>
</organism>
<dbReference type="WBParaSite" id="ACRNAN_scaffold1168.g15295.t1">
    <property type="protein sequence ID" value="ACRNAN_scaffold1168.g15295.t1"/>
    <property type="gene ID" value="ACRNAN_scaffold1168.g15295"/>
</dbReference>
<evidence type="ECO:0000256" key="1">
    <source>
        <dbReference type="SAM" id="MobiDB-lite"/>
    </source>
</evidence>
<accession>A0A914CLN0</accession>
<keyword evidence="2" id="KW-1185">Reference proteome</keyword>
<proteinExistence type="predicted"/>
<feature type="region of interest" description="Disordered" evidence="1">
    <location>
        <begin position="1"/>
        <end position="34"/>
    </location>
</feature>
<dbReference type="AlphaFoldDB" id="A0A914CLN0"/>
<name>A0A914CLN0_9BILA</name>
<sequence>MELPSQNEPPSSPPPYEAAVNLPPTSYNEEPPPTYGSFNFHNGIIIDQERPRSLNLYRNLPDRSNVAEYDYPYIYSHIMETSHPVRPTIIEVAPDRYLRRNSDGFVDSNYYGIGGPIRSRSVSSINDMNLRRRRRVVQPFTTLDIYALDQQRRRDFSNRFANHTMSRPNSRITYKRGPFHTTLFTLLMKNSSTSNRLAALIFLVQLF</sequence>
<dbReference type="Proteomes" id="UP000887540">
    <property type="component" value="Unplaced"/>
</dbReference>
<reference evidence="3" key="1">
    <citation type="submission" date="2022-11" db="UniProtKB">
        <authorList>
            <consortium name="WormBaseParasite"/>
        </authorList>
    </citation>
    <scope>IDENTIFICATION</scope>
</reference>